<keyword evidence="3" id="KW-1185">Reference proteome</keyword>
<accession>A0A1R3RPK1</accession>
<dbReference type="InterPro" id="IPR010730">
    <property type="entry name" value="HET"/>
</dbReference>
<dbReference type="PANTHER" id="PTHR24148:SF78">
    <property type="entry name" value="HETEROKARYON INCOMPATIBILITY DOMAIN-CONTAINING PROTEIN"/>
    <property type="match status" value="1"/>
</dbReference>
<protein>
    <recommendedName>
        <fullName evidence="1">Heterokaryon incompatibility domain-containing protein</fullName>
    </recommendedName>
</protein>
<dbReference type="AlphaFoldDB" id="A0A1R3RPK1"/>
<dbReference type="Proteomes" id="UP000188318">
    <property type="component" value="Unassembled WGS sequence"/>
</dbReference>
<reference evidence="3" key="1">
    <citation type="journal article" date="2017" name="Genome Biol.">
        <title>Comparative genomics reveals high biological diversity and specific adaptations in the industrially and medically important fungal genus Aspergillus.</title>
        <authorList>
            <person name="de Vries R.P."/>
            <person name="Riley R."/>
            <person name="Wiebenga A."/>
            <person name="Aguilar-Osorio G."/>
            <person name="Amillis S."/>
            <person name="Uchima C.A."/>
            <person name="Anderluh G."/>
            <person name="Asadollahi M."/>
            <person name="Askin M."/>
            <person name="Barry K."/>
            <person name="Battaglia E."/>
            <person name="Bayram O."/>
            <person name="Benocci T."/>
            <person name="Braus-Stromeyer S.A."/>
            <person name="Caldana C."/>
            <person name="Canovas D."/>
            <person name="Cerqueira G.C."/>
            <person name="Chen F."/>
            <person name="Chen W."/>
            <person name="Choi C."/>
            <person name="Clum A."/>
            <person name="Dos Santos R.A."/>
            <person name="Damasio A.R."/>
            <person name="Diallinas G."/>
            <person name="Emri T."/>
            <person name="Fekete E."/>
            <person name="Flipphi M."/>
            <person name="Freyberg S."/>
            <person name="Gallo A."/>
            <person name="Gournas C."/>
            <person name="Habgood R."/>
            <person name="Hainaut M."/>
            <person name="Harispe M.L."/>
            <person name="Henrissat B."/>
            <person name="Hilden K.S."/>
            <person name="Hope R."/>
            <person name="Hossain A."/>
            <person name="Karabika E."/>
            <person name="Karaffa L."/>
            <person name="Karanyi Z."/>
            <person name="Krasevec N."/>
            <person name="Kuo A."/>
            <person name="Kusch H."/>
            <person name="LaButti K."/>
            <person name="Lagendijk E.L."/>
            <person name="Lapidus A."/>
            <person name="Levasseur A."/>
            <person name="Lindquist E."/>
            <person name="Lipzen A."/>
            <person name="Logrieco A.F."/>
            <person name="MacCabe A."/>
            <person name="Maekelae M.R."/>
            <person name="Malavazi I."/>
            <person name="Melin P."/>
            <person name="Meyer V."/>
            <person name="Mielnichuk N."/>
            <person name="Miskei M."/>
            <person name="Molnar A.P."/>
            <person name="Mule G."/>
            <person name="Ngan C.Y."/>
            <person name="Orejas M."/>
            <person name="Orosz E."/>
            <person name="Ouedraogo J.P."/>
            <person name="Overkamp K.M."/>
            <person name="Park H.-S."/>
            <person name="Perrone G."/>
            <person name="Piumi F."/>
            <person name="Punt P.J."/>
            <person name="Ram A.F."/>
            <person name="Ramon A."/>
            <person name="Rauscher S."/>
            <person name="Record E."/>
            <person name="Riano-Pachon D.M."/>
            <person name="Robert V."/>
            <person name="Roehrig J."/>
            <person name="Ruller R."/>
            <person name="Salamov A."/>
            <person name="Salih N.S."/>
            <person name="Samson R.A."/>
            <person name="Sandor E."/>
            <person name="Sanguinetti M."/>
            <person name="Schuetze T."/>
            <person name="Sepcic K."/>
            <person name="Shelest E."/>
            <person name="Sherlock G."/>
            <person name="Sophianopoulou V."/>
            <person name="Squina F.M."/>
            <person name="Sun H."/>
            <person name="Susca A."/>
            <person name="Todd R.B."/>
            <person name="Tsang A."/>
            <person name="Unkles S.E."/>
            <person name="van de Wiele N."/>
            <person name="van Rossen-Uffink D."/>
            <person name="Oliveira J.V."/>
            <person name="Vesth T.C."/>
            <person name="Visser J."/>
            <person name="Yu J.-H."/>
            <person name="Zhou M."/>
            <person name="Andersen M.R."/>
            <person name="Archer D.B."/>
            <person name="Baker S.E."/>
            <person name="Benoit I."/>
            <person name="Brakhage A.A."/>
            <person name="Braus G.H."/>
            <person name="Fischer R."/>
            <person name="Frisvad J.C."/>
            <person name="Goldman G.H."/>
            <person name="Houbraken J."/>
            <person name="Oakley B."/>
            <person name="Pocsi I."/>
            <person name="Scazzocchio C."/>
            <person name="Seiboth B."/>
            <person name="vanKuyk P.A."/>
            <person name="Wortman J."/>
            <person name="Dyer P.S."/>
            <person name="Grigoriev I.V."/>
        </authorList>
    </citation>
    <scope>NUCLEOTIDE SEQUENCE [LARGE SCALE GENOMIC DNA]</scope>
    <source>
        <strain evidence="3">ITEM 5010</strain>
    </source>
</reference>
<dbReference type="OMA" id="EMWLARE"/>
<sequence>MTGWAKDLWMIVYLINIMAKNKGRGLARNRIRTGVPGCLGFWVRRPPRSSSSLPQGTFTRMIRLLPHKERNAPIECELFDYDLSETDSGPHLYEALSYTWGSDIKLQSISINRLSLPVTENLHTALSYLRDHQLQRTLWVDAVCINQDDEKEKSKQISFMRAIYAQADRVVVWLGPPEDNGDNALEVIGHLAENKMQMRPKLTTAYLQKKDNNIFKELLEHNWFRRIWVLQEVGVARSIIIKFGLGQINGIHFERVSAHCTYPAYQNTSSQYFLLLEAQFFGHHIHPIYVGRSQ</sequence>
<dbReference type="EMBL" id="KV907498">
    <property type="protein sequence ID" value="OOF96413.1"/>
    <property type="molecule type" value="Genomic_DNA"/>
</dbReference>
<dbReference type="PANTHER" id="PTHR24148">
    <property type="entry name" value="ANKYRIN REPEAT DOMAIN-CONTAINING PROTEIN 39 HOMOLOG-RELATED"/>
    <property type="match status" value="1"/>
</dbReference>
<feature type="domain" description="Heterokaryon incompatibility" evidence="1">
    <location>
        <begin position="93"/>
        <end position="232"/>
    </location>
</feature>
<proteinExistence type="predicted"/>
<dbReference type="VEuPathDB" id="FungiDB:ASPCADRAFT_206608"/>
<evidence type="ECO:0000259" key="1">
    <source>
        <dbReference type="Pfam" id="PF06985"/>
    </source>
</evidence>
<name>A0A1R3RPK1_ASPC5</name>
<dbReference type="Pfam" id="PF06985">
    <property type="entry name" value="HET"/>
    <property type="match status" value="1"/>
</dbReference>
<dbReference type="STRING" id="602072.A0A1R3RPK1"/>
<dbReference type="OrthoDB" id="4850726at2759"/>
<gene>
    <name evidence="2" type="ORF">ASPCADRAFT_206608</name>
</gene>
<organism evidence="2 3">
    <name type="scientific">Aspergillus carbonarius (strain ITEM 5010)</name>
    <dbReference type="NCBI Taxonomy" id="602072"/>
    <lineage>
        <taxon>Eukaryota</taxon>
        <taxon>Fungi</taxon>
        <taxon>Dikarya</taxon>
        <taxon>Ascomycota</taxon>
        <taxon>Pezizomycotina</taxon>
        <taxon>Eurotiomycetes</taxon>
        <taxon>Eurotiomycetidae</taxon>
        <taxon>Eurotiales</taxon>
        <taxon>Aspergillaceae</taxon>
        <taxon>Aspergillus</taxon>
        <taxon>Aspergillus subgen. Circumdati</taxon>
    </lineage>
</organism>
<dbReference type="InterPro" id="IPR052895">
    <property type="entry name" value="HetReg/Transcr_Mod"/>
</dbReference>
<evidence type="ECO:0000313" key="2">
    <source>
        <dbReference type="EMBL" id="OOF96413.1"/>
    </source>
</evidence>
<evidence type="ECO:0000313" key="3">
    <source>
        <dbReference type="Proteomes" id="UP000188318"/>
    </source>
</evidence>